<evidence type="ECO:0000313" key="6">
    <source>
        <dbReference type="Proteomes" id="UP001596484"/>
    </source>
</evidence>
<dbReference type="PANTHER" id="PTHR43280">
    <property type="entry name" value="ARAC-FAMILY TRANSCRIPTIONAL REGULATOR"/>
    <property type="match status" value="1"/>
</dbReference>
<keyword evidence="6" id="KW-1185">Reference proteome</keyword>
<dbReference type="PANTHER" id="PTHR43280:SF2">
    <property type="entry name" value="HTH-TYPE TRANSCRIPTIONAL REGULATOR EXSA"/>
    <property type="match status" value="1"/>
</dbReference>
<dbReference type="InterPro" id="IPR018062">
    <property type="entry name" value="HTH_AraC-typ_CS"/>
</dbReference>
<dbReference type="SUPFAM" id="SSF46689">
    <property type="entry name" value="Homeodomain-like"/>
    <property type="match status" value="1"/>
</dbReference>
<dbReference type="InterPro" id="IPR009057">
    <property type="entry name" value="Homeodomain-like_sf"/>
</dbReference>
<dbReference type="SMART" id="SM00342">
    <property type="entry name" value="HTH_ARAC"/>
    <property type="match status" value="1"/>
</dbReference>
<evidence type="ECO:0000256" key="2">
    <source>
        <dbReference type="ARBA" id="ARBA00023125"/>
    </source>
</evidence>
<gene>
    <name evidence="5" type="ORF">ACFQS9_09300</name>
</gene>
<evidence type="ECO:0000259" key="4">
    <source>
        <dbReference type="PROSITE" id="PS01124"/>
    </source>
</evidence>
<evidence type="ECO:0000256" key="3">
    <source>
        <dbReference type="ARBA" id="ARBA00023163"/>
    </source>
</evidence>
<protein>
    <submittedName>
        <fullName evidence="5">Helix-turn-helix domain-containing protein</fullName>
    </submittedName>
</protein>
<dbReference type="Pfam" id="PF12833">
    <property type="entry name" value="HTH_18"/>
    <property type="match status" value="1"/>
</dbReference>
<dbReference type="InterPro" id="IPR018060">
    <property type="entry name" value="HTH_AraC"/>
</dbReference>
<accession>A0ABW2RX34</accession>
<dbReference type="RefSeq" id="WP_378404152.1">
    <property type="nucleotide sequence ID" value="NZ_JBHTCS010000011.1"/>
</dbReference>
<keyword evidence="3" id="KW-0804">Transcription</keyword>
<reference evidence="6" key="1">
    <citation type="journal article" date="2019" name="Int. J. Syst. Evol. Microbiol.">
        <title>The Global Catalogue of Microorganisms (GCM) 10K type strain sequencing project: providing services to taxonomists for standard genome sequencing and annotation.</title>
        <authorList>
            <consortium name="The Broad Institute Genomics Platform"/>
            <consortium name="The Broad Institute Genome Sequencing Center for Infectious Disease"/>
            <person name="Wu L."/>
            <person name="Ma J."/>
        </authorList>
    </citation>
    <scope>NUCLEOTIDE SEQUENCE [LARGE SCALE GENOMIC DNA]</scope>
    <source>
        <strain evidence="6">ICMP 19430</strain>
    </source>
</reference>
<dbReference type="PROSITE" id="PS01124">
    <property type="entry name" value="HTH_ARAC_FAMILY_2"/>
    <property type="match status" value="1"/>
</dbReference>
<dbReference type="PROSITE" id="PS00041">
    <property type="entry name" value="HTH_ARAC_FAMILY_1"/>
    <property type="match status" value="1"/>
</dbReference>
<keyword evidence="1" id="KW-0805">Transcription regulation</keyword>
<organism evidence="5 6">
    <name type="scientific">Rhodococcus daqingensis</name>
    <dbReference type="NCBI Taxonomy" id="2479363"/>
    <lineage>
        <taxon>Bacteria</taxon>
        <taxon>Bacillati</taxon>
        <taxon>Actinomycetota</taxon>
        <taxon>Actinomycetes</taxon>
        <taxon>Mycobacteriales</taxon>
        <taxon>Nocardiaceae</taxon>
        <taxon>Rhodococcus</taxon>
    </lineage>
</organism>
<evidence type="ECO:0000256" key="1">
    <source>
        <dbReference type="ARBA" id="ARBA00023015"/>
    </source>
</evidence>
<dbReference type="Proteomes" id="UP001596484">
    <property type="component" value="Unassembled WGS sequence"/>
</dbReference>
<evidence type="ECO:0000313" key="5">
    <source>
        <dbReference type="EMBL" id="MFC7448084.1"/>
    </source>
</evidence>
<keyword evidence="2" id="KW-0238">DNA-binding</keyword>
<dbReference type="EMBL" id="JBHTCS010000011">
    <property type="protein sequence ID" value="MFC7448084.1"/>
    <property type="molecule type" value="Genomic_DNA"/>
</dbReference>
<dbReference type="Gene3D" id="1.10.10.60">
    <property type="entry name" value="Homeodomain-like"/>
    <property type="match status" value="2"/>
</dbReference>
<sequence length="89" mass="10041">MSATRVEACSLSRRFRAHTGTTPTRWLLDRRLHRSRELLETTALSIEIIARTAGFGSIEAFRYHFVRHVGTTPAAYRSAFQPDPHVGSS</sequence>
<comment type="caution">
    <text evidence="5">The sequence shown here is derived from an EMBL/GenBank/DDBJ whole genome shotgun (WGS) entry which is preliminary data.</text>
</comment>
<name>A0ABW2RX34_9NOCA</name>
<feature type="domain" description="HTH araC/xylS-type" evidence="4">
    <location>
        <begin position="1"/>
        <end position="79"/>
    </location>
</feature>
<proteinExistence type="predicted"/>